<evidence type="ECO:0000256" key="2">
    <source>
        <dbReference type="SAM" id="SignalP"/>
    </source>
</evidence>
<evidence type="ECO:0000256" key="1">
    <source>
        <dbReference type="SAM" id="MobiDB-lite"/>
    </source>
</evidence>
<dbReference type="STRING" id="1618358.UX80_C0019G0001"/>
<feature type="signal peptide" evidence="2">
    <location>
        <begin position="1"/>
        <end position="17"/>
    </location>
</feature>
<gene>
    <name evidence="3" type="ORF">UX80_C0019G0001</name>
</gene>
<reference evidence="3 4" key="1">
    <citation type="journal article" date="2015" name="Nature">
        <title>rRNA introns, odd ribosomes, and small enigmatic genomes across a large radiation of phyla.</title>
        <authorList>
            <person name="Brown C.T."/>
            <person name="Hug L.A."/>
            <person name="Thomas B.C."/>
            <person name="Sharon I."/>
            <person name="Castelle C.J."/>
            <person name="Singh A."/>
            <person name="Wilkins M.J."/>
            <person name="Williams K.H."/>
            <person name="Banfield J.F."/>
        </authorList>
    </citation>
    <scope>NUCLEOTIDE SEQUENCE [LARGE SCALE GENOMIC DNA]</scope>
</reference>
<feature type="chain" id="PRO_5002539442" evidence="2">
    <location>
        <begin position="18"/>
        <end position="802"/>
    </location>
</feature>
<keyword evidence="2" id="KW-0732">Signal</keyword>
<proteinExistence type="predicted"/>
<feature type="compositionally biased region" description="Polar residues" evidence="1">
    <location>
        <begin position="107"/>
        <end position="131"/>
    </location>
</feature>
<dbReference type="EMBL" id="LCNO01000019">
    <property type="protein sequence ID" value="KKU57309.1"/>
    <property type="molecule type" value="Genomic_DNA"/>
</dbReference>
<accession>A0A0G1RJ20</accession>
<dbReference type="Proteomes" id="UP000034307">
    <property type="component" value="Unassembled WGS sequence"/>
</dbReference>
<evidence type="ECO:0000313" key="3">
    <source>
        <dbReference type="EMBL" id="KKU57309.1"/>
    </source>
</evidence>
<feature type="non-terminal residue" evidence="3">
    <location>
        <position position="802"/>
    </location>
</feature>
<dbReference type="AlphaFoldDB" id="A0A0G1RJ20"/>
<protein>
    <submittedName>
        <fullName evidence="3">Uncharacterized protein</fullName>
    </submittedName>
</protein>
<evidence type="ECO:0000313" key="4">
    <source>
        <dbReference type="Proteomes" id="UP000034307"/>
    </source>
</evidence>
<name>A0A0G1RJ20_9BACT</name>
<feature type="region of interest" description="Disordered" evidence="1">
    <location>
        <begin position="100"/>
        <end position="132"/>
    </location>
</feature>
<organism evidence="3 4">
    <name type="scientific">Candidatus Amesbacteria bacterium GW2011_GWA2_47_11b</name>
    <dbReference type="NCBI Taxonomy" id="1618358"/>
    <lineage>
        <taxon>Bacteria</taxon>
        <taxon>Candidatus Amesiibacteriota</taxon>
    </lineage>
</organism>
<comment type="caution">
    <text evidence="3">The sequence shown here is derived from an EMBL/GenBank/DDBJ whole genome shotgun (WGS) entry which is preliminary data.</text>
</comment>
<sequence>MVLFIFLALLWPQLASAQSCPSGSTCYVSDQTTQTCTQQRCSYSGGGYGKYCCTSKATACAPGLTCNQGEINSSCVSQFCSYPNGGTGNWCCQTTTTNPSTPSVPTDAQSPAATTPDNKPTNLPATPPQDTTEFKETLKYPCSTTTPDEFHPLRPYPGSPCDPLIPKKSTLSFQCGPDLTPTEYIDFPPDGAGLPRCADGSGDVCVSQPVDYDVALDLSSASLPILGNTENPNLSDADKVNQYLAWYLNGVTPNSDYSPNRDPDRTLNFSGPLKKLLPLESQNAIRSEVVTGPVGKQYHNYIVGCREQFDVLKTFTDGVQSVFKSAALASQAWRIPRVINNLYQAYTSHPDQLATLVATNAQVLLSNETNFLRIESVYQQAGLDQFAEDYAAVASAGKSLLESLNNLINDYALQHAISCTKSNDIQRLTDFRDNLPPDPQKYSSFGKYWHDYVNWLGSANLPFGLGSINVPWLPDFWAELFQNIPFSSLEDTVGEATISLPSASSQEIINPKLTIKKADSRLYFPHLKSVNALSTILANIFRPQPQPVSLSQEIAEHQGLDDFTLVQNKTTKNTEIRDNQPAPGPLYVSGQCDISDVRLLPAGDSLYGQQITARLAYTQKFRYTPTSGLPSGARCLPSNPNACQSKKCQQTGEDSESYKCTDPEPVRLPTTGRVSVFTKTPLIKNIYSTLISAPDSLLKRFVSQDSQSEIKPIESAVPAASGPLFFSGIGSLFDQLLGSSLANLNLQRLLRPLSTSISSPPLSPTGTCTDAAKPSTAACQTPAGPVRLYKSYCFASTEAQKL</sequence>